<dbReference type="Proteomes" id="UP000185669">
    <property type="component" value="Unassembled WGS sequence"/>
</dbReference>
<feature type="domain" description="HTH tetR-type" evidence="5">
    <location>
        <begin position="2"/>
        <end position="62"/>
    </location>
</feature>
<dbReference type="PANTHER" id="PTHR47506">
    <property type="entry name" value="TRANSCRIPTIONAL REGULATORY PROTEIN"/>
    <property type="match status" value="1"/>
</dbReference>
<name>A0A1N6ZL60_9FIRM</name>
<dbReference type="InterPro" id="IPR009057">
    <property type="entry name" value="Homeodomain-like_sf"/>
</dbReference>
<dbReference type="SUPFAM" id="SSF46689">
    <property type="entry name" value="Homeodomain-like"/>
    <property type="match status" value="1"/>
</dbReference>
<evidence type="ECO:0000313" key="6">
    <source>
        <dbReference type="EMBL" id="SIR27426.1"/>
    </source>
</evidence>
<keyword evidence="1" id="KW-0805">Transcription regulation</keyword>
<sequence>MADTREKILNSALNLFAKNGYHGTSIRAIADSVGIQKSSIYNHFSGKKAIFSELFKKLAPIDMEEEFYKSKILNENEDPVEILHFFGRLIIDEMKDKNKSKWLKIMLREHSHPEVKKRMKERLENNVRIGERFFKKMKDKGEIKSDLNCFLLANEFIGGIVFFRMRYLLFELDSFEELEAETEEHIDFFWKNIKKET</sequence>
<evidence type="ECO:0000256" key="2">
    <source>
        <dbReference type="ARBA" id="ARBA00023125"/>
    </source>
</evidence>
<dbReference type="RefSeq" id="WP_076545599.1">
    <property type="nucleotide sequence ID" value="NZ_FTNC01000018.1"/>
</dbReference>
<keyword evidence="3" id="KW-0804">Transcription</keyword>
<dbReference type="PROSITE" id="PS50977">
    <property type="entry name" value="HTH_TETR_2"/>
    <property type="match status" value="1"/>
</dbReference>
<dbReference type="PANTHER" id="PTHR47506:SF1">
    <property type="entry name" value="HTH-TYPE TRANSCRIPTIONAL REGULATOR YJDC"/>
    <property type="match status" value="1"/>
</dbReference>
<keyword evidence="7" id="KW-1185">Reference proteome</keyword>
<evidence type="ECO:0000313" key="7">
    <source>
        <dbReference type="Proteomes" id="UP000185669"/>
    </source>
</evidence>
<evidence type="ECO:0000256" key="3">
    <source>
        <dbReference type="ARBA" id="ARBA00023163"/>
    </source>
</evidence>
<dbReference type="PRINTS" id="PR00455">
    <property type="entry name" value="HTHTETR"/>
</dbReference>
<dbReference type="Pfam" id="PF00440">
    <property type="entry name" value="TetR_N"/>
    <property type="match status" value="1"/>
</dbReference>
<gene>
    <name evidence="6" type="ORF">SAMN05421834_11848</name>
</gene>
<organism evidence="6 7">
    <name type="scientific">Halanaerobium kushneri</name>
    <dbReference type="NCBI Taxonomy" id="56779"/>
    <lineage>
        <taxon>Bacteria</taxon>
        <taxon>Bacillati</taxon>
        <taxon>Bacillota</taxon>
        <taxon>Clostridia</taxon>
        <taxon>Halanaerobiales</taxon>
        <taxon>Halanaerobiaceae</taxon>
        <taxon>Halanaerobium</taxon>
    </lineage>
</organism>
<reference evidence="7" key="1">
    <citation type="submission" date="2017-01" db="EMBL/GenBank/DDBJ databases">
        <authorList>
            <person name="Varghese N."/>
            <person name="Submissions S."/>
        </authorList>
    </citation>
    <scope>NUCLEOTIDE SEQUENCE [LARGE SCALE GENOMIC DNA]</scope>
    <source>
        <strain evidence="7">ATCC 700103</strain>
    </source>
</reference>
<accession>A0A1N6ZL60</accession>
<proteinExistence type="predicted"/>
<dbReference type="EMBL" id="FTNC01000018">
    <property type="protein sequence ID" value="SIR27426.1"/>
    <property type="molecule type" value="Genomic_DNA"/>
</dbReference>
<protein>
    <submittedName>
        <fullName evidence="6">Transcriptional regulator, TetR family</fullName>
    </submittedName>
</protein>
<dbReference type="STRING" id="56779.SAMN05421834_11848"/>
<evidence type="ECO:0000256" key="1">
    <source>
        <dbReference type="ARBA" id="ARBA00023015"/>
    </source>
</evidence>
<dbReference type="Gene3D" id="1.10.357.10">
    <property type="entry name" value="Tetracycline Repressor, domain 2"/>
    <property type="match status" value="1"/>
</dbReference>
<dbReference type="InterPro" id="IPR001647">
    <property type="entry name" value="HTH_TetR"/>
</dbReference>
<feature type="DNA-binding region" description="H-T-H motif" evidence="4">
    <location>
        <begin position="25"/>
        <end position="44"/>
    </location>
</feature>
<dbReference type="OrthoDB" id="9808476at2"/>
<dbReference type="InterPro" id="IPR036271">
    <property type="entry name" value="Tet_transcr_reg_TetR-rel_C_sf"/>
</dbReference>
<evidence type="ECO:0000259" key="5">
    <source>
        <dbReference type="PROSITE" id="PS50977"/>
    </source>
</evidence>
<dbReference type="AlphaFoldDB" id="A0A1N6ZL60"/>
<dbReference type="GO" id="GO:0003677">
    <property type="term" value="F:DNA binding"/>
    <property type="evidence" value="ECO:0007669"/>
    <property type="project" value="UniProtKB-UniRule"/>
</dbReference>
<evidence type="ECO:0000256" key="4">
    <source>
        <dbReference type="PROSITE-ProRule" id="PRU00335"/>
    </source>
</evidence>
<dbReference type="SUPFAM" id="SSF48498">
    <property type="entry name" value="Tetracyclin repressor-like, C-terminal domain"/>
    <property type="match status" value="1"/>
</dbReference>
<dbReference type="Gene3D" id="1.10.10.60">
    <property type="entry name" value="Homeodomain-like"/>
    <property type="match status" value="1"/>
</dbReference>
<keyword evidence="2 4" id="KW-0238">DNA-binding</keyword>